<keyword evidence="3" id="KW-1185">Reference proteome</keyword>
<organism evidence="2 3">
    <name type="scientific">Caulobacter phage CcrBL9</name>
    <dbReference type="NCBI Taxonomy" id="2283270"/>
    <lineage>
        <taxon>Viruses</taxon>
        <taxon>Duplodnaviria</taxon>
        <taxon>Heunggongvirae</taxon>
        <taxon>Uroviricota</taxon>
        <taxon>Caudoviricetes</taxon>
        <taxon>Jeanschmidtviridae</taxon>
        <taxon>Bertelyvirus</taxon>
        <taxon>Bertelyvirus BL9</taxon>
    </lineage>
</organism>
<dbReference type="Proteomes" id="UP000259421">
    <property type="component" value="Segment"/>
</dbReference>
<name>A0A385EBQ8_9CAUD</name>
<protein>
    <submittedName>
        <fullName evidence="2">Uncharacterized protein</fullName>
    </submittedName>
</protein>
<evidence type="ECO:0000313" key="3">
    <source>
        <dbReference type="Proteomes" id="UP000259421"/>
    </source>
</evidence>
<dbReference type="EMBL" id="MH588546">
    <property type="protein sequence ID" value="AXQ69324.1"/>
    <property type="molecule type" value="Genomic_DNA"/>
</dbReference>
<evidence type="ECO:0000256" key="1">
    <source>
        <dbReference type="SAM" id="MobiDB-lite"/>
    </source>
</evidence>
<accession>A0A385EBQ8</accession>
<proteinExistence type="predicted"/>
<gene>
    <name evidence="2" type="ORF">CcrBL9_gp300</name>
</gene>
<evidence type="ECO:0000313" key="2">
    <source>
        <dbReference type="EMBL" id="AXQ69324.1"/>
    </source>
</evidence>
<reference evidence="3" key="1">
    <citation type="submission" date="2018-07" db="EMBL/GenBank/DDBJ databases">
        <title>Giant CbK-like Caulobacter bacteriophages have genetically divergent genomes.</title>
        <authorList>
            <person name="Wilson K.M."/>
            <person name="Ely B."/>
        </authorList>
    </citation>
    <scope>NUCLEOTIDE SEQUENCE [LARGE SCALE GENOMIC DNA]</scope>
</reference>
<reference evidence="2 3" key="2">
    <citation type="submission" date="2018-09" db="EMBL/GenBank/DDBJ databases">
        <title>Giant CbK-like Caulobacter bacteriophages have genetically divergent genomes.</title>
        <authorList>
            <person name="Wilson K."/>
            <person name="Ely B."/>
        </authorList>
    </citation>
    <scope>NUCLEOTIDE SEQUENCE [LARGE SCALE GENOMIC DNA]</scope>
</reference>
<feature type="region of interest" description="Disordered" evidence="1">
    <location>
        <begin position="131"/>
        <end position="151"/>
    </location>
</feature>
<feature type="compositionally biased region" description="Basic and acidic residues" evidence="1">
    <location>
        <begin position="142"/>
        <end position="151"/>
    </location>
</feature>
<feature type="region of interest" description="Disordered" evidence="1">
    <location>
        <begin position="57"/>
        <end position="89"/>
    </location>
</feature>
<sequence length="151" mass="17247">MKLKRPLKTASDLKRGVRLATPAQRAKLDPLELANVVEAERKMKAYDDKRAADLEAAKRSPLDAYRAGKGYTGDPMPDKGQRDGSCNRSACQLPLAGNRQFYMKDHFTGGRLYYCPACERKFTEADRQFGEPMRCQPDEDNENRPRWETYP</sequence>